<sequence>MSIQQVSSFASGQWIAPGAGARNIASAITGEVIATAGNDALDVQAMLDYGRNVGGPSLRAMTFHDRARMLKALAGHLNQHKQALYEASFDTGATQSDHMIDVDGGIGTMFVFASKGRREMPDAQVYLDGDVEQLSRNGTFLGQHICTPLQGVAVHINAFNFPVWGMLEKLAPTLLAGVPAIVKPATNSCYVTELAVRLMLDSGILPAGALQLVSGGLGDMLDHLGMMDVVSFTGSANTALKLRSNPVILENSVRFVAEQDSLNASILGPDAIPGTPEFDLFVKEVSREMTTKAGQKCTAVRRIIAPNGQVEAVIEALSARLAKTTIGDPRLETTRMGALVSMGQKHDVLEKAAIIGTEATRVYGDPDSFTVDGADADKGAFVPPMLFHCADPDNAQRVHDTEAFGPVSTVMGYRDVDHAVELANKGQGSLVASVITHDAEVARQVAMGAGAYHGRLYFNNRDSMGESTGHGSPLPHMVHGGPGRAGGGEELGGVRGVMHYMQRTAIQGSPDILSAIGQQWVPGGTEIEGPAHPFTRKFGELSIGETLYSPSRTVTLEDIETFANFTGDTFYAHMDDAAAKRNPFFPGRVAHGYLLLSFAAGLFVEPNEGPVLANTGLDNLRFMQPVSAGDSIKVRLTVKKKTPRNEEYGEVRWHVTLTNQADEKVAEYELLTMNAF</sequence>
<dbReference type="NCBIfam" id="NF008868">
    <property type="entry name" value="PRK11903.1"/>
    <property type="match status" value="1"/>
</dbReference>
<keyword evidence="5" id="KW-1185">Reference proteome</keyword>
<protein>
    <submittedName>
        <fullName evidence="4">Phenylacetic acid degradation bifunctional protein PaaZ</fullName>
    </submittedName>
</protein>
<dbReference type="PANTHER" id="PTHR43111">
    <property type="entry name" value="ALDEHYDE DEHYDROGENASE B-RELATED"/>
    <property type="match status" value="1"/>
</dbReference>
<dbReference type="InterPro" id="IPR016162">
    <property type="entry name" value="Ald_DH_N"/>
</dbReference>
<accession>A0ABX0W6D6</accession>
<dbReference type="InterPro" id="IPR029069">
    <property type="entry name" value="HotDog_dom_sf"/>
</dbReference>
<dbReference type="InterPro" id="IPR015590">
    <property type="entry name" value="Aldehyde_DH_dom"/>
</dbReference>
<dbReference type="CDD" id="cd07128">
    <property type="entry name" value="ALDH_MaoC-N"/>
    <property type="match status" value="1"/>
</dbReference>
<dbReference type="EMBL" id="QHLQ01000007">
    <property type="protein sequence ID" value="NIZ61226.1"/>
    <property type="molecule type" value="Genomic_DNA"/>
</dbReference>
<evidence type="ECO:0000256" key="1">
    <source>
        <dbReference type="ARBA" id="ARBA00023002"/>
    </source>
</evidence>
<feature type="domain" description="Aldehyde dehydrogenase" evidence="2">
    <location>
        <begin position="24"/>
        <end position="504"/>
    </location>
</feature>
<comment type="caution">
    <text evidence="4">The sequence shown here is derived from an EMBL/GenBank/DDBJ whole genome shotgun (WGS) entry which is preliminary data.</text>
</comment>
<gene>
    <name evidence="4" type="ORF">DL239_09570</name>
</gene>
<dbReference type="Gene3D" id="3.40.309.10">
    <property type="entry name" value="Aldehyde Dehydrogenase, Chain A, domain 2"/>
    <property type="match status" value="1"/>
</dbReference>
<dbReference type="InterPro" id="IPR016161">
    <property type="entry name" value="Ald_DH/histidinol_DH"/>
</dbReference>
<organism evidence="4 5">
    <name type="scientific">Parasedimentitalea denitrificans</name>
    <dbReference type="NCBI Taxonomy" id="2211118"/>
    <lineage>
        <taxon>Bacteria</taxon>
        <taxon>Pseudomonadati</taxon>
        <taxon>Pseudomonadota</taxon>
        <taxon>Alphaproteobacteria</taxon>
        <taxon>Rhodobacterales</taxon>
        <taxon>Paracoccaceae</taxon>
        <taxon>Parasedimentitalea</taxon>
    </lineage>
</organism>
<dbReference type="NCBIfam" id="TIGR02278">
    <property type="entry name" value="PaaN-DH"/>
    <property type="match status" value="1"/>
</dbReference>
<dbReference type="Gene3D" id="3.40.605.10">
    <property type="entry name" value="Aldehyde Dehydrogenase, Chain A, domain 1"/>
    <property type="match status" value="1"/>
</dbReference>
<reference evidence="4 5" key="1">
    <citation type="submission" date="2018-05" db="EMBL/GenBank/DDBJ databases">
        <authorList>
            <person name="Zhang Y.-J."/>
        </authorList>
    </citation>
    <scope>NUCLEOTIDE SEQUENCE [LARGE SCALE GENOMIC DNA]</scope>
    <source>
        <strain evidence="4 5">CY04</strain>
    </source>
</reference>
<evidence type="ECO:0000259" key="3">
    <source>
        <dbReference type="Pfam" id="PF01575"/>
    </source>
</evidence>
<dbReference type="SUPFAM" id="SSF53720">
    <property type="entry name" value="ALDH-like"/>
    <property type="match status" value="1"/>
</dbReference>
<evidence type="ECO:0000313" key="5">
    <source>
        <dbReference type="Proteomes" id="UP001429564"/>
    </source>
</evidence>
<dbReference type="Pfam" id="PF00171">
    <property type="entry name" value="Aldedh"/>
    <property type="match status" value="1"/>
</dbReference>
<dbReference type="PANTHER" id="PTHR43111:SF1">
    <property type="entry name" value="ALDEHYDE DEHYDROGENASE B-RELATED"/>
    <property type="match status" value="1"/>
</dbReference>
<dbReference type="SUPFAM" id="SSF54637">
    <property type="entry name" value="Thioesterase/thiol ester dehydrase-isomerase"/>
    <property type="match status" value="1"/>
</dbReference>
<feature type="domain" description="MaoC-like" evidence="3">
    <location>
        <begin position="543"/>
        <end position="654"/>
    </location>
</feature>
<dbReference type="InterPro" id="IPR016163">
    <property type="entry name" value="Ald_DH_C"/>
</dbReference>
<dbReference type="RefSeq" id="WP_167683784.1">
    <property type="nucleotide sequence ID" value="NZ_QHLQ01000007.1"/>
</dbReference>
<name>A0ABX0W6D6_9RHOB</name>
<dbReference type="Proteomes" id="UP001429564">
    <property type="component" value="Unassembled WGS sequence"/>
</dbReference>
<evidence type="ECO:0000313" key="4">
    <source>
        <dbReference type="EMBL" id="NIZ61226.1"/>
    </source>
</evidence>
<keyword evidence="1" id="KW-0560">Oxidoreductase</keyword>
<evidence type="ECO:0000259" key="2">
    <source>
        <dbReference type="Pfam" id="PF00171"/>
    </source>
</evidence>
<dbReference type="Gene3D" id="3.10.129.10">
    <property type="entry name" value="Hotdog Thioesterase"/>
    <property type="match status" value="1"/>
</dbReference>
<proteinExistence type="predicted"/>
<dbReference type="InterPro" id="IPR011966">
    <property type="entry name" value="PaaN-DH"/>
</dbReference>
<dbReference type="InterPro" id="IPR002539">
    <property type="entry name" value="MaoC-like_dom"/>
</dbReference>
<dbReference type="Pfam" id="PF01575">
    <property type="entry name" value="MaoC_dehydratas"/>
    <property type="match status" value="1"/>
</dbReference>